<proteinExistence type="predicted"/>
<dbReference type="Proteomes" id="UP001596328">
    <property type="component" value="Unassembled WGS sequence"/>
</dbReference>
<feature type="non-terminal residue" evidence="5">
    <location>
        <position position="1"/>
    </location>
</feature>
<feature type="domain" description="CCA-adding enzyme C-terminal" evidence="4">
    <location>
        <begin position="7"/>
        <end position="102"/>
    </location>
</feature>
<gene>
    <name evidence="5" type="ORF">ACFQE1_15325</name>
</gene>
<evidence type="ECO:0000313" key="5">
    <source>
        <dbReference type="EMBL" id="MFC6725714.1"/>
    </source>
</evidence>
<evidence type="ECO:0000259" key="4">
    <source>
        <dbReference type="Pfam" id="PF21133"/>
    </source>
</evidence>
<dbReference type="InterPro" id="IPR011068">
    <property type="entry name" value="NuclTrfase_I-like_C"/>
</dbReference>
<accession>A0ABD5S209</accession>
<keyword evidence="2" id="KW-0547">Nucleotide-binding</keyword>
<evidence type="ECO:0000256" key="1">
    <source>
        <dbReference type="ARBA" id="ARBA00022679"/>
    </source>
</evidence>
<dbReference type="InterPro" id="IPR048833">
    <property type="entry name" value="CAA_C"/>
</dbReference>
<evidence type="ECO:0000256" key="3">
    <source>
        <dbReference type="ARBA" id="ARBA00022840"/>
    </source>
</evidence>
<keyword evidence="6" id="KW-1185">Reference proteome</keyword>
<dbReference type="SUPFAM" id="SSF55003">
    <property type="entry name" value="PAP/Archaeal CCA-adding enzyme, C-terminal domain"/>
    <property type="match status" value="1"/>
</dbReference>
<evidence type="ECO:0000313" key="6">
    <source>
        <dbReference type="Proteomes" id="UP001596328"/>
    </source>
</evidence>
<organism evidence="5 6">
    <name type="scientific">Halobium palmae</name>
    <dbReference type="NCBI Taxonomy" id="1776492"/>
    <lineage>
        <taxon>Archaea</taxon>
        <taxon>Methanobacteriati</taxon>
        <taxon>Methanobacteriota</taxon>
        <taxon>Stenosarchaea group</taxon>
        <taxon>Halobacteria</taxon>
        <taxon>Halobacteriales</taxon>
        <taxon>Haloferacaceae</taxon>
        <taxon>Halobium</taxon>
    </lineage>
</organism>
<dbReference type="Gene3D" id="3.30.70.590">
    <property type="entry name" value="Poly(A) polymerase predicted RNA binding domain"/>
    <property type="match status" value="1"/>
</dbReference>
<dbReference type="PANTHER" id="PTHR39643:SF1">
    <property type="entry name" value="CCA-ADDING ENZYME"/>
    <property type="match status" value="1"/>
</dbReference>
<comment type="caution">
    <text evidence="5">The sequence shown here is derived from an EMBL/GenBank/DDBJ whole genome shotgun (WGS) entry which is preliminary data.</text>
</comment>
<keyword evidence="1" id="KW-0808">Transferase</keyword>
<name>A0ABD5S209_9EURY</name>
<dbReference type="GO" id="GO:0016740">
    <property type="term" value="F:transferase activity"/>
    <property type="evidence" value="ECO:0007669"/>
    <property type="project" value="UniProtKB-KW"/>
</dbReference>
<dbReference type="PANTHER" id="PTHR39643">
    <property type="entry name" value="CCA-ADDING ENZYME"/>
    <property type="match status" value="1"/>
</dbReference>
<dbReference type="AlphaFoldDB" id="A0ABD5S209"/>
<protein>
    <recommendedName>
        <fullName evidence="4">CCA-adding enzyme C-terminal domain-containing protein</fullName>
    </recommendedName>
</protein>
<dbReference type="EMBL" id="JBHSWU010000665">
    <property type="protein sequence ID" value="MFC6725714.1"/>
    <property type="molecule type" value="Genomic_DNA"/>
</dbReference>
<reference evidence="5 6" key="1">
    <citation type="journal article" date="2019" name="Int. J. Syst. Evol. Microbiol.">
        <title>The Global Catalogue of Microorganisms (GCM) 10K type strain sequencing project: providing services to taxonomists for standard genome sequencing and annotation.</title>
        <authorList>
            <consortium name="The Broad Institute Genomics Platform"/>
            <consortium name="The Broad Institute Genome Sequencing Center for Infectious Disease"/>
            <person name="Wu L."/>
            <person name="Ma J."/>
        </authorList>
    </citation>
    <scope>NUCLEOTIDE SEQUENCE [LARGE SCALE GENOMIC DNA]</scope>
    <source>
        <strain evidence="5 6">NBRC 111368</strain>
    </source>
</reference>
<dbReference type="GO" id="GO:0005524">
    <property type="term" value="F:ATP binding"/>
    <property type="evidence" value="ECO:0007669"/>
    <property type="project" value="UniProtKB-KW"/>
</dbReference>
<dbReference type="Pfam" id="PF21133">
    <property type="entry name" value="CAA_C"/>
    <property type="match status" value="1"/>
</dbReference>
<keyword evidence="3" id="KW-0067">ATP-binding</keyword>
<evidence type="ECO:0000256" key="2">
    <source>
        <dbReference type="ARBA" id="ARBA00022741"/>
    </source>
</evidence>
<dbReference type="InterPro" id="IPR008229">
    <property type="entry name" value="CCA-adding_arc"/>
</dbReference>
<sequence>RGRQAFDRGVLLGELAVAELPAVERHEGPPVHVGEHARGFYGAYADDSDVYGPFLDGDRYVVEREREFGSAVAFLESESLFDVALGAHVEEALRDGYEVLVGEAISELVEGDGSEGEGEGTQFGVELARYFDPEP</sequence>